<dbReference type="RefSeq" id="WP_058313355.1">
    <property type="nucleotide sequence ID" value="NZ_CYTO01000008.1"/>
</dbReference>
<reference evidence="3" key="1">
    <citation type="submission" date="2015-09" db="EMBL/GenBank/DDBJ databases">
        <authorList>
            <person name="Rodrigo-Torres Lidia"/>
            <person name="Arahal R.David."/>
        </authorList>
    </citation>
    <scope>NUCLEOTIDE SEQUENCE [LARGE SCALE GENOMIC DNA]</scope>
    <source>
        <strain evidence="3">CECT 5114</strain>
    </source>
</reference>
<keyword evidence="2" id="KW-0560">Oxidoreductase</keyword>
<dbReference type="Gene3D" id="3.40.50.360">
    <property type="match status" value="1"/>
</dbReference>
<dbReference type="EC" id="1.7.-.-" evidence="2"/>
<keyword evidence="3" id="KW-1185">Reference proteome</keyword>
<dbReference type="PANTHER" id="PTHR30543">
    <property type="entry name" value="CHROMATE REDUCTASE"/>
    <property type="match status" value="1"/>
</dbReference>
<feature type="domain" description="NADPH-dependent FMN reductase-like" evidence="1">
    <location>
        <begin position="2"/>
        <end position="146"/>
    </location>
</feature>
<organism evidence="2 3">
    <name type="scientific">Cognatishimia activa</name>
    <dbReference type="NCBI Taxonomy" id="1715691"/>
    <lineage>
        <taxon>Bacteria</taxon>
        <taxon>Pseudomonadati</taxon>
        <taxon>Pseudomonadota</taxon>
        <taxon>Alphaproteobacteria</taxon>
        <taxon>Rhodobacterales</taxon>
        <taxon>Paracoccaceae</taxon>
        <taxon>Cognatishimia</taxon>
    </lineage>
</organism>
<dbReference type="AlphaFoldDB" id="A0A0P1IL97"/>
<evidence type="ECO:0000259" key="1">
    <source>
        <dbReference type="Pfam" id="PF03358"/>
    </source>
</evidence>
<dbReference type="Proteomes" id="UP000051184">
    <property type="component" value="Unassembled WGS sequence"/>
</dbReference>
<dbReference type="GO" id="GO:0005829">
    <property type="term" value="C:cytosol"/>
    <property type="evidence" value="ECO:0007669"/>
    <property type="project" value="TreeGrafter"/>
</dbReference>
<name>A0A0P1IL97_9RHOB</name>
<gene>
    <name evidence="2" type="primary">azr</name>
    <name evidence="2" type="ORF">TA5114_00113</name>
</gene>
<protein>
    <submittedName>
        <fullName evidence="2">FMN-dependent NADPH-azoreductase</fullName>
        <ecNumber evidence="2">1.7.-.-</ecNumber>
    </submittedName>
</protein>
<dbReference type="GO" id="GO:0010181">
    <property type="term" value="F:FMN binding"/>
    <property type="evidence" value="ECO:0007669"/>
    <property type="project" value="TreeGrafter"/>
</dbReference>
<dbReference type="Pfam" id="PF03358">
    <property type="entry name" value="FMN_red"/>
    <property type="match status" value="1"/>
</dbReference>
<proteinExistence type="predicted"/>
<dbReference type="STRING" id="1715691.TA5113_00738"/>
<dbReference type="SUPFAM" id="SSF52218">
    <property type="entry name" value="Flavoproteins"/>
    <property type="match status" value="1"/>
</dbReference>
<dbReference type="OrthoDB" id="9812295at2"/>
<dbReference type="GO" id="GO:0016491">
    <property type="term" value="F:oxidoreductase activity"/>
    <property type="evidence" value="ECO:0007669"/>
    <property type="project" value="UniProtKB-KW"/>
</dbReference>
<accession>A0A0P1IL97</accession>
<evidence type="ECO:0000313" key="2">
    <source>
        <dbReference type="EMBL" id="CUK24330.1"/>
    </source>
</evidence>
<dbReference type="InterPro" id="IPR005025">
    <property type="entry name" value="FMN_Rdtase-like_dom"/>
</dbReference>
<dbReference type="InterPro" id="IPR050712">
    <property type="entry name" value="NAD(P)H-dep_reductase"/>
</dbReference>
<evidence type="ECO:0000313" key="3">
    <source>
        <dbReference type="Proteomes" id="UP000051184"/>
    </source>
</evidence>
<sequence>MTKLLGISGSLRTESVNSKLVREAARLYGEADFKEANIKLPLYNGDDEDRHGLPDNVLNLVSQISDADGVIISTPEYNAGITGVLKNALDWVSRHKPSPWVGKPVVVMSAAAGRAGGIRAQTMLRSCMTSFSVRIVPGSEVAIAGAGSEFDAHGQLISERYTASVERLMQALRREIEA</sequence>
<dbReference type="EMBL" id="CYUE01000002">
    <property type="protein sequence ID" value="CUK24330.1"/>
    <property type="molecule type" value="Genomic_DNA"/>
</dbReference>
<dbReference type="InterPro" id="IPR029039">
    <property type="entry name" value="Flavoprotein-like_sf"/>
</dbReference>
<dbReference type="PANTHER" id="PTHR30543:SF21">
    <property type="entry name" value="NAD(P)H-DEPENDENT FMN REDUCTASE LOT6"/>
    <property type="match status" value="1"/>
</dbReference>